<organism evidence="1 2">
    <name type="scientific">Pseudocercospora fuligena</name>
    <dbReference type="NCBI Taxonomy" id="685502"/>
    <lineage>
        <taxon>Eukaryota</taxon>
        <taxon>Fungi</taxon>
        <taxon>Dikarya</taxon>
        <taxon>Ascomycota</taxon>
        <taxon>Pezizomycotina</taxon>
        <taxon>Dothideomycetes</taxon>
        <taxon>Dothideomycetidae</taxon>
        <taxon>Mycosphaerellales</taxon>
        <taxon>Mycosphaerellaceae</taxon>
        <taxon>Pseudocercospora</taxon>
    </lineage>
</organism>
<evidence type="ECO:0000313" key="1">
    <source>
        <dbReference type="EMBL" id="KAF7189341.1"/>
    </source>
</evidence>
<dbReference type="PANTHER" id="PTHR35186">
    <property type="entry name" value="ANK_REP_REGION DOMAIN-CONTAINING PROTEIN"/>
    <property type="match status" value="1"/>
</dbReference>
<dbReference type="EMBL" id="JABCIY010000191">
    <property type="protein sequence ID" value="KAF7189341.1"/>
    <property type="molecule type" value="Genomic_DNA"/>
</dbReference>
<dbReference type="PANTHER" id="PTHR35186:SF4">
    <property type="entry name" value="PRION-INHIBITION AND PROPAGATION HELO DOMAIN-CONTAINING PROTEIN"/>
    <property type="match status" value="1"/>
</dbReference>
<dbReference type="AlphaFoldDB" id="A0A8H6RDY5"/>
<reference evidence="1" key="1">
    <citation type="submission" date="2020-04" db="EMBL/GenBank/DDBJ databases">
        <title>Draft genome resource of the tomato pathogen Pseudocercospora fuligena.</title>
        <authorList>
            <person name="Zaccaron A."/>
        </authorList>
    </citation>
    <scope>NUCLEOTIDE SEQUENCE</scope>
    <source>
        <strain evidence="1">PF001</strain>
    </source>
</reference>
<name>A0A8H6RDY5_9PEZI</name>
<protein>
    <submittedName>
        <fullName evidence="1">Uncharacterized protein</fullName>
    </submittedName>
</protein>
<dbReference type="Proteomes" id="UP000660729">
    <property type="component" value="Unassembled WGS sequence"/>
</dbReference>
<proteinExistence type="predicted"/>
<evidence type="ECO:0000313" key="2">
    <source>
        <dbReference type="Proteomes" id="UP000660729"/>
    </source>
</evidence>
<dbReference type="OrthoDB" id="3565018at2759"/>
<keyword evidence="2" id="KW-1185">Reference proteome</keyword>
<comment type="caution">
    <text evidence="1">The sequence shown here is derived from an EMBL/GenBank/DDBJ whole genome shotgun (WGS) entry which is preliminary data.</text>
</comment>
<accession>A0A8H6RDY5</accession>
<gene>
    <name evidence="1" type="ORF">HII31_09319</name>
</gene>
<sequence length="555" mass="63625">MTMEHLEDTRKFTTTWWRIKRTHRKDLNRLRNCEMIFKLNMQELLLPLKLDGTINQREHAILLASPKNEAWNRSDVQEALEERLSDCRDRYLSVLQEMESVVTKLAKSTMVDDAKFQQKVKERQDTVNEIAFQQGLGHLVKTANDHVSFEMKRITYSLTGFRREALIDEIESHNRLLSQFLQSNDRMAERVPKSRVAGSRSIKRSFRTSLGFWNHADRMFRLMKEAWKCGCAPLHCACLWLEEHSARMDIRLQLTLRFTSDQSSCASYLWNTRQLTMELREAELPSKLLKRAVRFQDADCAEESQNDTTPKDAPWAKDFIDIHERGLCSFAQVSQASSGESLGFLQDLVSDTTYELQHSSREKVVDAEASVCLADFFAGARSQSLLRTDRLTLAFVLASSFLRLYPTSWLPGVPAAELIRLPKDSLDGNILYCKPFVLAKFESKESLAQDDTPLVELGILLLQLCFNRTLEQHALWSQHAPNVLSPSMAMLRKAVASEWAKYVQREADIDYANAVNWCLRGSLRNAEWRVEFAQNVVQPLENCHKAALAAAGLIS</sequence>